<sequence>MQACLLLEKEIRGCRQNWFFSLHVHIPYSKNMKPIGRFDSMEGWWCHFAVDRSTGLVANCREKIDEERQCNW</sequence>
<reference evidence="2" key="1">
    <citation type="journal article" date="2005" name="Nature">
        <title>The map-based sequence of the rice genome.</title>
        <authorList>
            <consortium name="International rice genome sequencing project (IRGSP)"/>
            <person name="Matsumoto T."/>
            <person name="Wu J."/>
            <person name="Kanamori H."/>
            <person name="Katayose Y."/>
            <person name="Fujisawa M."/>
            <person name="Namiki N."/>
            <person name="Mizuno H."/>
            <person name="Yamamoto K."/>
            <person name="Antonio B.A."/>
            <person name="Baba T."/>
            <person name="Sakata K."/>
            <person name="Nagamura Y."/>
            <person name="Aoki H."/>
            <person name="Arikawa K."/>
            <person name="Arita K."/>
            <person name="Bito T."/>
            <person name="Chiden Y."/>
            <person name="Fujitsuka N."/>
            <person name="Fukunaka R."/>
            <person name="Hamada M."/>
            <person name="Harada C."/>
            <person name="Hayashi A."/>
            <person name="Hijishita S."/>
            <person name="Honda M."/>
            <person name="Hosokawa S."/>
            <person name="Ichikawa Y."/>
            <person name="Idonuma A."/>
            <person name="Iijima M."/>
            <person name="Ikeda M."/>
            <person name="Ikeno M."/>
            <person name="Ito K."/>
            <person name="Ito S."/>
            <person name="Ito T."/>
            <person name="Ito Y."/>
            <person name="Ito Y."/>
            <person name="Iwabuchi A."/>
            <person name="Kamiya K."/>
            <person name="Karasawa W."/>
            <person name="Kurita K."/>
            <person name="Katagiri S."/>
            <person name="Kikuta A."/>
            <person name="Kobayashi H."/>
            <person name="Kobayashi N."/>
            <person name="Machita K."/>
            <person name="Maehara T."/>
            <person name="Masukawa M."/>
            <person name="Mizubayashi T."/>
            <person name="Mukai Y."/>
            <person name="Nagasaki H."/>
            <person name="Nagata Y."/>
            <person name="Naito S."/>
            <person name="Nakashima M."/>
            <person name="Nakama Y."/>
            <person name="Nakamichi Y."/>
            <person name="Nakamura M."/>
            <person name="Meguro A."/>
            <person name="Negishi M."/>
            <person name="Ohta I."/>
            <person name="Ohta T."/>
            <person name="Okamoto M."/>
            <person name="Ono N."/>
            <person name="Saji S."/>
            <person name="Sakaguchi M."/>
            <person name="Sakai K."/>
            <person name="Shibata M."/>
            <person name="Shimokawa T."/>
            <person name="Song J."/>
            <person name="Takazaki Y."/>
            <person name="Terasawa K."/>
            <person name="Tsugane M."/>
            <person name="Tsuji K."/>
            <person name="Ueda S."/>
            <person name="Waki K."/>
            <person name="Yamagata H."/>
            <person name="Yamamoto M."/>
            <person name="Yamamoto S."/>
            <person name="Yamane H."/>
            <person name="Yoshiki S."/>
            <person name="Yoshihara R."/>
            <person name="Yukawa K."/>
            <person name="Zhong H."/>
            <person name="Yano M."/>
            <person name="Yuan Q."/>
            <person name="Ouyang S."/>
            <person name="Liu J."/>
            <person name="Jones K.M."/>
            <person name="Gansberger K."/>
            <person name="Moffat K."/>
            <person name="Hill J."/>
            <person name="Bera J."/>
            <person name="Fadrosh D."/>
            <person name="Jin S."/>
            <person name="Johri S."/>
            <person name="Kim M."/>
            <person name="Overton L."/>
            <person name="Reardon M."/>
            <person name="Tsitrin T."/>
            <person name="Vuong H."/>
            <person name="Weaver B."/>
            <person name="Ciecko A."/>
            <person name="Tallon L."/>
            <person name="Jackson J."/>
            <person name="Pai G."/>
            <person name="Aken S.V."/>
            <person name="Utterback T."/>
            <person name="Reidmuller S."/>
            <person name="Feldblyum T."/>
            <person name="Hsiao J."/>
            <person name="Zismann V."/>
            <person name="Iobst S."/>
            <person name="de Vazeille A.R."/>
            <person name="Buell C.R."/>
            <person name="Ying K."/>
            <person name="Li Y."/>
            <person name="Lu T."/>
            <person name="Huang Y."/>
            <person name="Zhao Q."/>
            <person name="Feng Q."/>
            <person name="Zhang L."/>
            <person name="Zhu J."/>
            <person name="Weng Q."/>
            <person name="Mu J."/>
            <person name="Lu Y."/>
            <person name="Fan D."/>
            <person name="Liu Y."/>
            <person name="Guan J."/>
            <person name="Zhang Y."/>
            <person name="Yu S."/>
            <person name="Liu X."/>
            <person name="Zhang Y."/>
            <person name="Hong G."/>
            <person name="Han B."/>
            <person name="Choisne N."/>
            <person name="Demange N."/>
            <person name="Orjeda G."/>
            <person name="Samain S."/>
            <person name="Cattolico L."/>
            <person name="Pelletier E."/>
            <person name="Couloux A."/>
            <person name="Segurens B."/>
            <person name="Wincker P."/>
            <person name="D'Hont A."/>
            <person name="Scarpelli C."/>
            <person name="Weissenbach J."/>
            <person name="Salanoubat M."/>
            <person name="Quetier F."/>
            <person name="Yu Y."/>
            <person name="Kim H.R."/>
            <person name="Rambo T."/>
            <person name="Currie J."/>
            <person name="Collura K."/>
            <person name="Luo M."/>
            <person name="Yang T."/>
            <person name="Ammiraju J.S.S."/>
            <person name="Engler F."/>
            <person name="Soderlund C."/>
            <person name="Wing R.A."/>
            <person name="Palmer L.E."/>
            <person name="de la Bastide M."/>
            <person name="Spiegel L."/>
            <person name="Nascimento L."/>
            <person name="Zutavern T."/>
            <person name="O'Shaughnessy A."/>
            <person name="Dike S."/>
            <person name="Dedhia N."/>
            <person name="Preston R."/>
            <person name="Balija V."/>
            <person name="McCombie W.R."/>
            <person name="Chow T."/>
            <person name="Chen H."/>
            <person name="Chung M."/>
            <person name="Chen C."/>
            <person name="Shaw J."/>
            <person name="Wu H."/>
            <person name="Hsiao K."/>
            <person name="Chao Y."/>
            <person name="Chu M."/>
            <person name="Cheng C."/>
            <person name="Hour A."/>
            <person name="Lee P."/>
            <person name="Lin S."/>
            <person name="Lin Y."/>
            <person name="Liou J."/>
            <person name="Liu S."/>
            <person name="Hsing Y."/>
            <person name="Raghuvanshi S."/>
            <person name="Mohanty A."/>
            <person name="Bharti A.K."/>
            <person name="Gaur A."/>
            <person name="Gupta V."/>
            <person name="Kumar D."/>
            <person name="Ravi V."/>
            <person name="Vij S."/>
            <person name="Kapur A."/>
            <person name="Khurana P."/>
            <person name="Khurana P."/>
            <person name="Khurana J.P."/>
            <person name="Tyagi A.K."/>
            <person name="Gaikwad K."/>
            <person name="Singh A."/>
            <person name="Dalal V."/>
            <person name="Srivastava S."/>
            <person name="Dixit A."/>
            <person name="Pal A.K."/>
            <person name="Ghazi I.A."/>
            <person name="Yadav M."/>
            <person name="Pandit A."/>
            <person name="Bhargava A."/>
            <person name="Sureshbabu K."/>
            <person name="Batra K."/>
            <person name="Sharma T.R."/>
            <person name="Mohapatra T."/>
            <person name="Singh N.K."/>
            <person name="Messing J."/>
            <person name="Nelson A.B."/>
            <person name="Fuks G."/>
            <person name="Kavchok S."/>
            <person name="Keizer G."/>
            <person name="Linton E."/>
            <person name="Llaca V."/>
            <person name="Song R."/>
            <person name="Tanyolac B."/>
            <person name="Young S."/>
            <person name="Ho-Il K."/>
            <person name="Hahn J.H."/>
            <person name="Sangsakoo G."/>
            <person name="Vanavichit A."/>
            <person name="de Mattos Luiz.A.T."/>
            <person name="Zimmer P.D."/>
            <person name="Malone G."/>
            <person name="Dellagostin O."/>
            <person name="de Oliveira A.C."/>
            <person name="Bevan M."/>
            <person name="Bancroft I."/>
            <person name="Minx P."/>
            <person name="Cordum H."/>
            <person name="Wilson R."/>
            <person name="Cheng Z."/>
            <person name="Jin W."/>
            <person name="Jiang J."/>
            <person name="Leong S.A."/>
            <person name="Iwama H."/>
            <person name="Gojobori T."/>
            <person name="Itoh T."/>
            <person name="Niimura Y."/>
            <person name="Fujii Y."/>
            <person name="Habara T."/>
            <person name="Sakai H."/>
            <person name="Sato Y."/>
            <person name="Wilson G."/>
            <person name="Kumar K."/>
            <person name="McCouch S."/>
            <person name="Juretic N."/>
            <person name="Hoen D."/>
            <person name="Wright S."/>
            <person name="Bruskiewich R."/>
            <person name="Bureau T."/>
            <person name="Miyao A."/>
            <person name="Hirochika H."/>
            <person name="Nishikawa T."/>
            <person name="Kadowaki K."/>
            <person name="Sugiura M."/>
            <person name="Burr B."/>
            <person name="Sasaki T."/>
        </authorList>
    </citation>
    <scope>NUCLEOTIDE SEQUENCE [LARGE SCALE GENOMIC DNA]</scope>
    <source>
        <strain evidence="2">cv. Nipponbare</strain>
    </source>
</reference>
<dbReference type="Proteomes" id="UP000059680">
    <property type="component" value="Chromosome 5"/>
</dbReference>
<reference evidence="1 2" key="3">
    <citation type="journal article" date="2013" name="Rice">
        <title>Improvement of the Oryza sativa Nipponbare reference genome using next generation sequence and optical map data.</title>
        <authorList>
            <person name="Kawahara Y."/>
            <person name="de la Bastide M."/>
            <person name="Hamilton J.P."/>
            <person name="Kanamori H."/>
            <person name="McCombie W.R."/>
            <person name="Ouyang S."/>
            <person name="Schwartz D.C."/>
            <person name="Tanaka T."/>
            <person name="Wu J."/>
            <person name="Zhou S."/>
            <person name="Childs K.L."/>
            <person name="Davidson R.M."/>
            <person name="Lin H."/>
            <person name="Quesada-Ocampo L."/>
            <person name="Vaillancourt B."/>
            <person name="Sakai H."/>
            <person name="Lee S.S."/>
            <person name="Kim J."/>
            <person name="Numa H."/>
            <person name="Itoh T."/>
            <person name="Buell C.R."/>
            <person name="Matsumoto T."/>
        </authorList>
    </citation>
    <scope>NUCLEOTIDE SEQUENCE [LARGE SCALE GENOMIC DNA]</scope>
    <source>
        <strain evidence="2">cv. Nipponbare</strain>
    </source>
</reference>
<reference evidence="1 2" key="2">
    <citation type="journal article" date="2013" name="Plant Cell Physiol.">
        <title>Rice Annotation Project Database (RAP-DB): an integrative and interactive database for rice genomics.</title>
        <authorList>
            <person name="Sakai H."/>
            <person name="Lee S.S."/>
            <person name="Tanaka T."/>
            <person name="Numa H."/>
            <person name="Kim J."/>
            <person name="Kawahara Y."/>
            <person name="Wakimoto H."/>
            <person name="Yang C.C."/>
            <person name="Iwamoto M."/>
            <person name="Abe T."/>
            <person name="Yamada Y."/>
            <person name="Muto A."/>
            <person name="Inokuchi H."/>
            <person name="Ikemura T."/>
            <person name="Matsumoto T."/>
            <person name="Sasaki T."/>
            <person name="Itoh T."/>
        </authorList>
    </citation>
    <scope>NUCLEOTIDE SEQUENCE [LARGE SCALE GENOMIC DNA]</scope>
    <source>
        <strain evidence="2">cv. Nipponbare</strain>
    </source>
</reference>
<name>A0A0P0WRN8_ORYSJ</name>
<evidence type="ECO:0000313" key="2">
    <source>
        <dbReference type="Proteomes" id="UP000059680"/>
    </source>
</evidence>
<keyword evidence="2" id="KW-1185">Reference proteome</keyword>
<dbReference type="AlphaFoldDB" id="A0A0P0WRN8"/>
<gene>
    <name evidence="1" type="ordered locus">Os05g0587300</name>
    <name evidence="1" type="ORF">OSNPB_050587300</name>
</gene>
<accession>A0A0P0WRN8</accession>
<protein>
    <submittedName>
        <fullName evidence="1">Os05g0587300 protein</fullName>
    </submittedName>
</protein>
<proteinExistence type="predicted"/>
<dbReference type="ExpressionAtlas" id="A0A0P0WRN8">
    <property type="expression patterns" value="baseline and differential"/>
</dbReference>
<dbReference type="EMBL" id="AP014961">
    <property type="protein sequence ID" value="BAS95586.1"/>
    <property type="molecule type" value="Genomic_DNA"/>
</dbReference>
<dbReference type="Gramene" id="Os05t0587300-02">
    <property type="protein sequence ID" value="Os05t0587300-02"/>
    <property type="gene ID" value="Os05g0587300"/>
</dbReference>
<evidence type="ECO:0000313" key="1">
    <source>
        <dbReference type="EMBL" id="BAS95586.1"/>
    </source>
</evidence>
<organism evidence="1 2">
    <name type="scientific">Oryza sativa subsp. japonica</name>
    <name type="common">Rice</name>
    <dbReference type="NCBI Taxonomy" id="39947"/>
    <lineage>
        <taxon>Eukaryota</taxon>
        <taxon>Viridiplantae</taxon>
        <taxon>Streptophyta</taxon>
        <taxon>Embryophyta</taxon>
        <taxon>Tracheophyta</taxon>
        <taxon>Spermatophyta</taxon>
        <taxon>Magnoliopsida</taxon>
        <taxon>Liliopsida</taxon>
        <taxon>Poales</taxon>
        <taxon>Poaceae</taxon>
        <taxon>BOP clade</taxon>
        <taxon>Oryzoideae</taxon>
        <taxon>Oryzeae</taxon>
        <taxon>Oryzinae</taxon>
        <taxon>Oryza</taxon>
        <taxon>Oryza sativa</taxon>
    </lineage>
</organism>